<dbReference type="FunFam" id="3.30.200.20:FF:000042">
    <property type="entry name" value="Aurora kinase A"/>
    <property type="match status" value="1"/>
</dbReference>
<keyword evidence="2" id="KW-0217">Developmental protein</keyword>
<dbReference type="PROSITE" id="PS00108">
    <property type="entry name" value="PROTEIN_KINASE_ST"/>
    <property type="match status" value="1"/>
</dbReference>
<keyword evidence="19" id="KW-1185">Reference proteome</keyword>
<evidence type="ECO:0000256" key="7">
    <source>
        <dbReference type="ARBA" id="ARBA00022741"/>
    </source>
</evidence>
<dbReference type="CDD" id="cd14162">
    <property type="entry name" value="STKc_TSSK4-like"/>
    <property type="match status" value="1"/>
</dbReference>
<dbReference type="FunFam" id="1.10.510.10:FF:000658">
    <property type="entry name" value="Protein CBG12184"/>
    <property type="match status" value="1"/>
</dbReference>
<evidence type="ECO:0000313" key="19">
    <source>
        <dbReference type="Proteomes" id="UP000007110"/>
    </source>
</evidence>
<dbReference type="OrthoDB" id="504170at2759"/>
<protein>
    <recommendedName>
        <fullName evidence="17">Protein kinase domain-containing protein</fullName>
    </recommendedName>
</protein>
<feature type="region of interest" description="Disordered" evidence="16">
    <location>
        <begin position="283"/>
        <end position="313"/>
    </location>
</feature>
<evidence type="ECO:0000256" key="13">
    <source>
        <dbReference type="ARBA" id="ARBA00022871"/>
    </source>
</evidence>
<keyword evidence="3 15" id="KW-0723">Serine/threonine-protein kinase</keyword>
<evidence type="ECO:0000313" key="18">
    <source>
        <dbReference type="EnsemblMetazoa" id="XP_011673573"/>
    </source>
</evidence>
<evidence type="ECO:0000256" key="8">
    <source>
        <dbReference type="ARBA" id="ARBA00022777"/>
    </source>
</evidence>
<sequence>MASEKSSGNGKDKGHSVLESHGFNVQETVGHGSYAAVKCAYSTKHKCKVAIKVVSKKKAPEDYLIKFLPREIQVVKILKHPNLICFLQSIETTSRVYLIMELADNGDLLDFIKANGAGTEEQTGLWFHQLVDGMDYCHNLGVVHRDLKCENLLLNKHNMLKITDFGFARSKMKPPEPGRTILSETYCGSYAYAPPEILRGIPYCPMLGDIWSMGVILYTMLYGRLPYDDTNHKVLLNQVQRPPGFPTSQVVHSDCKDLMCRILSPAKRRINMEEIQHNAWYIRTTPTAGKPNKSGLTKQTGEGQSSTAQDEKD</sequence>
<keyword evidence="12" id="KW-0832">Ubl conjugation</keyword>
<dbReference type="OMA" id="EWIQHYG"/>
<accession>A0A7M7HMY9</accession>
<evidence type="ECO:0000256" key="9">
    <source>
        <dbReference type="ARBA" id="ARBA00022782"/>
    </source>
</evidence>
<dbReference type="GO" id="GO:0007283">
    <property type="term" value="P:spermatogenesis"/>
    <property type="evidence" value="ECO:0007669"/>
    <property type="project" value="UniProtKB-KW"/>
</dbReference>
<dbReference type="GO" id="GO:0000287">
    <property type="term" value="F:magnesium ion binding"/>
    <property type="evidence" value="ECO:0007669"/>
    <property type="project" value="UniProtKB-ARBA"/>
</dbReference>
<evidence type="ECO:0000256" key="16">
    <source>
        <dbReference type="SAM" id="MobiDB-lite"/>
    </source>
</evidence>
<evidence type="ECO:0000256" key="12">
    <source>
        <dbReference type="ARBA" id="ARBA00022843"/>
    </source>
</evidence>
<dbReference type="SUPFAM" id="SSF56112">
    <property type="entry name" value="Protein kinase-like (PK-like)"/>
    <property type="match status" value="1"/>
</dbReference>
<comment type="similarity">
    <text evidence="15">Belongs to the protein kinase superfamily.</text>
</comment>
<organism evidence="18 19">
    <name type="scientific">Strongylocentrotus purpuratus</name>
    <name type="common">Purple sea urchin</name>
    <dbReference type="NCBI Taxonomy" id="7668"/>
    <lineage>
        <taxon>Eukaryota</taxon>
        <taxon>Metazoa</taxon>
        <taxon>Echinodermata</taxon>
        <taxon>Eleutherozoa</taxon>
        <taxon>Echinozoa</taxon>
        <taxon>Echinoidea</taxon>
        <taxon>Euechinoidea</taxon>
        <taxon>Echinacea</taxon>
        <taxon>Camarodonta</taxon>
        <taxon>Echinidea</taxon>
        <taxon>Strongylocentrotidae</taxon>
        <taxon>Strongylocentrotus</taxon>
    </lineage>
</organism>
<dbReference type="InterPro" id="IPR000719">
    <property type="entry name" value="Prot_kinase_dom"/>
</dbReference>
<keyword evidence="5" id="KW-0808">Transferase</keyword>
<dbReference type="Proteomes" id="UP000007110">
    <property type="component" value="Unassembled WGS sequence"/>
</dbReference>
<dbReference type="PANTHER" id="PTHR24346">
    <property type="entry name" value="MAP/MICROTUBULE AFFINITY-REGULATING KINASE"/>
    <property type="match status" value="1"/>
</dbReference>
<dbReference type="EnsemblMetazoa" id="XM_011675271">
    <property type="protein sequence ID" value="XP_011673573"/>
    <property type="gene ID" value="LOC575157"/>
</dbReference>
<dbReference type="GO" id="GO:0005524">
    <property type="term" value="F:ATP binding"/>
    <property type="evidence" value="ECO:0007669"/>
    <property type="project" value="UniProtKB-UniRule"/>
</dbReference>
<dbReference type="InterPro" id="IPR017441">
    <property type="entry name" value="Protein_kinase_ATP_BS"/>
</dbReference>
<reference evidence="19" key="1">
    <citation type="submission" date="2015-02" db="EMBL/GenBank/DDBJ databases">
        <title>Genome sequencing for Strongylocentrotus purpuratus.</title>
        <authorList>
            <person name="Murali S."/>
            <person name="Liu Y."/>
            <person name="Vee V."/>
            <person name="English A."/>
            <person name="Wang M."/>
            <person name="Skinner E."/>
            <person name="Han Y."/>
            <person name="Muzny D.M."/>
            <person name="Worley K.C."/>
            <person name="Gibbs R.A."/>
        </authorList>
    </citation>
    <scope>NUCLEOTIDE SEQUENCE</scope>
</reference>
<dbReference type="InterPro" id="IPR047908">
    <property type="entry name" value="TSSK4_cat"/>
</dbReference>
<dbReference type="GeneID" id="575157"/>
<dbReference type="GO" id="GO:0004674">
    <property type="term" value="F:protein serine/threonine kinase activity"/>
    <property type="evidence" value="ECO:0000318"/>
    <property type="project" value="GO_Central"/>
</dbReference>
<dbReference type="PROSITE" id="PS00107">
    <property type="entry name" value="PROTEIN_KINASE_ATP"/>
    <property type="match status" value="1"/>
</dbReference>
<evidence type="ECO:0000256" key="5">
    <source>
        <dbReference type="ARBA" id="ARBA00022679"/>
    </source>
</evidence>
<evidence type="ECO:0000256" key="3">
    <source>
        <dbReference type="ARBA" id="ARBA00022527"/>
    </source>
</evidence>
<name>A0A7M7HMY9_STRPU</name>
<dbReference type="Gene3D" id="1.10.510.10">
    <property type="entry name" value="Transferase(Phosphotransferase) domain 1"/>
    <property type="match status" value="1"/>
</dbReference>
<evidence type="ECO:0000256" key="15">
    <source>
        <dbReference type="RuleBase" id="RU000304"/>
    </source>
</evidence>
<feature type="compositionally biased region" description="Polar residues" evidence="16">
    <location>
        <begin position="294"/>
        <end position="313"/>
    </location>
</feature>
<evidence type="ECO:0000256" key="10">
    <source>
        <dbReference type="ARBA" id="ARBA00022840"/>
    </source>
</evidence>
<reference evidence="18" key="2">
    <citation type="submission" date="2021-01" db="UniProtKB">
        <authorList>
            <consortium name="EnsemblMetazoa"/>
        </authorList>
    </citation>
    <scope>IDENTIFICATION</scope>
</reference>
<keyword evidence="9" id="KW-0221">Differentiation</keyword>
<dbReference type="AlphaFoldDB" id="A0A7M7HMY9"/>
<evidence type="ECO:0000256" key="6">
    <source>
        <dbReference type="ARBA" id="ARBA00022723"/>
    </source>
</evidence>
<dbReference type="RefSeq" id="XP_011673573.2">
    <property type="nucleotide sequence ID" value="XM_011675271.2"/>
</dbReference>
<feature type="binding site" evidence="14">
    <location>
        <position position="52"/>
    </location>
    <ligand>
        <name>ATP</name>
        <dbReference type="ChEBI" id="CHEBI:30616"/>
    </ligand>
</feature>
<evidence type="ECO:0000256" key="11">
    <source>
        <dbReference type="ARBA" id="ARBA00022842"/>
    </source>
</evidence>
<evidence type="ECO:0000256" key="14">
    <source>
        <dbReference type="PROSITE-ProRule" id="PRU10141"/>
    </source>
</evidence>
<dbReference type="KEGG" id="spu:575157"/>
<dbReference type="InterPro" id="IPR008271">
    <property type="entry name" value="Ser/Thr_kinase_AS"/>
</dbReference>
<keyword evidence="6" id="KW-0479">Metal-binding</keyword>
<keyword evidence="10 14" id="KW-0067">ATP-binding</keyword>
<dbReference type="CTD" id="283629"/>
<keyword evidence="11" id="KW-0460">Magnesium</keyword>
<dbReference type="Pfam" id="PF00069">
    <property type="entry name" value="Pkinase"/>
    <property type="match status" value="1"/>
</dbReference>
<dbReference type="GO" id="GO:0030154">
    <property type="term" value="P:cell differentiation"/>
    <property type="evidence" value="ECO:0007669"/>
    <property type="project" value="UniProtKB-KW"/>
</dbReference>
<evidence type="ECO:0000256" key="4">
    <source>
        <dbReference type="ARBA" id="ARBA00022553"/>
    </source>
</evidence>
<proteinExistence type="inferred from homology"/>
<evidence type="ECO:0000256" key="2">
    <source>
        <dbReference type="ARBA" id="ARBA00022473"/>
    </source>
</evidence>
<evidence type="ECO:0000259" key="17">
    <source>
        <dbReference type="PROSITE" id="PS50011"/>
    </source>
</evidence>
<keyword evidence="4" id="KW-0597">Phosphoprotein</keyword>
<comment type="cofactor">
    <cofactor evidence="1">
        <name>Mg(2+)</name>
        <dbReference type="ChEBI" id="CHEBI:18420"/>
    </cofactor>
</comment>
<keyword evidence="13" id="KW-0744">Spermatogenesis</keyword>
<keyword evidence="8" id="KW-0418">Kinase</keyword>
<evidence type="ECO:0000256" key="1">
    <source>
        <dbReference type="ARBA" id="ARBA00001946"/>
    </source>
</evidence>
<keyword evidence="7 14" id="KW-0547">Nucleotide-binding</keyword>
<dbReference type="SMART" id="SM00220">
    <property type="entry name" value="S_TKc"/>
    <property type="match status" value="1"/>
</dbReference>
<feature type="domain" description="Protein kinase" evidence="17">
    <location>
        <begin position="23"/>
        <end position="281"/>
    </location>
</feature>
<dbReference type="InParanoid" id="A0A7M7HMY9"/>
<dbReference type="PANTHER" id="PTHR24346:SF102">
    <property type="entry name" value="TESTIS-SPECIFIC SERINE_THREONINE-PROTEIN KINASE 1"/>
    <property type="match status" value="1"/>
</dbReference>
<dbReference type="InterPro" id="IPR011009">
    <property type="entry name" value="Kinase-like_dom_sf"/>
</dbReference>
<dbReference type="PROSITE" id="PS50011">
    <property type="entry name" value="PROTEIN_KINASE_DOM"/>
    <property type="match status" value="1"/>
</dbReference>